<sequence length="375" mass="41003">MVLCGCVSTNKPADFVVNARVSNTNPGSMNSHGDNLVTYSTIQAAVDAAPLADEPWTIVIAPGNYNERVVIRRAGLRLIGSGKGKTRITFDRYAGQPVEPGSSETWGTFRTAVVEVLAEDVGLYDLTIENGYDYPADDRLPKGHPDKIRGTQAVALKTGEQADRTLLQRVELLGYQDTLFVQEGRTFVTDSEIRGHVDFIFGDGNALFENTDVISRPRAHPMTFTGYITAPSTLLDSFYGLTFINCRLLRELDVPDNSVPLGRPWHPTKTFTDGRYADPNAVGKSTFINTFMDAHIATVGWSTMGGTAKDGSRKQFDPLEDARFSEWGSYGPGAVLNAKRPQEKETALADYAKHKILDGWNPPLLSKAGANALIK</sequence>
<comment type="similarity">
    <text evidence="1">Belongs to the pectinesterase family.</text>
</comment>
<evidence type="ECO:0000313" key="6">
    <source>
        <dbReference type="Proteomes" id="UP000176037"/>
    </source>
</evidence>
<proteinExistence type="inferred from homology"/>
<feature type="domain" description="Pectinesterase catalytic" evidence="4">
    <location>
        <begin position="35"/>
        <end position="304"/>
    </location>
</feature>
<reference evidence="5 6" key="1">
    <citation type="submission" date="2016-09" db="EMBL/GenBank/DDBJ databases">
        <title>Alteromonas lipolytica, a new species isolated from sea water.</title>
        <authorList>
            <person name="Wu Y.-H."/>
            <person name="Cheng H."/>
            <person name="Xu X.-W."/>
        </authorList>
    </citation>
    <scope>NUCLEOTIDE SEQUENCE [LARGE SCALE GENOMIC DNA]</scope>
    <source>
        <strain evidence="5 6">JW12</strain>
    </source>
</reference>
<dbReference type="Proteomes" id="UP000176037">
    <property type="component" value="Unassembled WGS sequence"/>
</dbReference>
<dbReference type="EMBL" id="MJIC01000009">
    <property type="protein sequence ID" value="OFI35701.1"/>
    <property type="molecule type" value="Genomic_DNA"/>
</dbReference>
<protein>
    <submittedName>
        <fullName evidence="5">Pectin esterase</fullName>
    </submittedName>
</protein>
<name>A0A1E8FID9_9ALTE</name>
<dbReference type="PANTHER" id="PTHR31321">
    <property type="entry name" value="ACYL-COA THIOESTER HYDROLASE YBHC-RELATED"/>
    <property type="match status" value="1"/>
</dbReference>
<dbReference type="GO" id="GO:0009279">
    <property type="term" value="C:cell outer membrane"/>
    <property type="evidence" value="ECO:0007669"/>
    <property type="project" value="TreeGrafter"/>
</dbReference>
<accession>A0A1E8FID9</accession>
<dbReference type="SUPFAM" id="SSF51126">
    <property type="entry name" value="Pectin lyase-like"/>
    <property type="match status" value="1"/>
</dbReference>
<keyword evidence="2" id="KW-0378">Hydrolase</keyword>
<comment type="caution">
    <text evidence="5">The sequence shown here is derived from an EMBL/GenBank/DDBJ whole genome shotgun (WGS) entry which is preliminary data.</text>
</comment>
<dbReference type="AlphaFoldDB" id="A0A1E8FID9"/>
<evidence type="ECO:0000313" key="5">
    <source>
        <dbReference type="EMBL" id="OFI35701.1"/>
    </source>
</evidence>
<keyword evidence="6" id="KW-1185">Reference proteome</keyword>
<dbReference type="GO" id="GO:0042545">
    <property type="term" value="P:cell wall modification"/>
    <property type="evidence" value="ECO:0007669"/>
    <property type="project" value="InterPro"/>
</dbReference>
<dbReference type="InterPro" id="IPR011050">
    <property type="entry name" value="Pectin_lyase_fold/virulence"/>
</dbReference>
<evidence type="ECO:0000259" key="4">
    <source>
        <dbReference type="Pfam" id="PF01095"/>
    </source>
</evidence>
<dbReference type="STRING" id="1856405.BFC17_12480"/>
<evidence type="ECO:0000256" key="2">
    <source>
        <dbReference type="ARBA" id="ARBA00022801"/>
    </source>
</evidence>
<organism evidence="5 6">
    <name type="scientific">Alteromonas lipolytica</name>
    <dbReference type="NCBI Taxonomy" id="1856405"/>
    <lineage>
        <taxon>Bacteria</taxon>
        <taxon>Pseudomonadati</taxon>
        <taxon>Pseudomonadota</taxon>
        <taxon>Gammaproteobacteria</taxon>
        <taxon>Alteromonadales</taxon>
        <taxon>Alteromonadaceae</taxon>
        <taxon>Alteromonas/Salinimonas group</taxon>
        <taxon>Alteromonas</taxon>
    </lineage>
</organism>
<evidence type="ECO:0000256" key="3">
    <source>
        <dbReference type="ARBA" id="ARBA00023085"/>
    </source>
</evidence>
<keyword evidence="3" id="KW-0063">Aspartyl esterase</keyword>
<dbReference type="Gene3D" id="2.160.20.10">
    <property type="entry name" value="Single-stranded right-handed beta-helix, Pectin lyase-like"/>
    <property type="match status" value="1"/>
</dbReference>
<dbReference type="InterPro" id="IPR012334">
    <property type="entry name" value="Pectin_lyas_fold"/>
</dbReference>
<evidence type="ECO:0000256" key="1">
    <source>
        <dbReference type="ARBA" id="ARBA00008891"/>
    </source>
</evidence>
<dbReference type="PANTHER" id="PTHR31321:SF57">
    <property type="entry name" value="PECTINESTERASE 53-RELATED"/>
    <property type="match status" value="1"/>
</dbReference>
<dbReference type="GO" id="GO:0030599">
    <property type="term" value="F:pectinesterase activity"/>
    <property type="evidence" value="ECO:0007669"/>
    <property type="project" value="InterPro"/>
</dbReference>
<gene>
    <name evidence="5" type="ORF">BFC17_12480</name>
</gene>
<dbReference type="Pfam" id="PF01095">
    <property type="entry name" value="Pectinesterase"/>
    <property type="match status" value="1"/>
</dbReference>
<dbReference type="InterPro" id="IPR000070">
    <property type="entry name" value="Pectinesterase_cat"/>
</dbReference>